<dbReference type="EMBL" id="JAOCGG010000004">
    <property type="protein sequence ID" value="MDH1629359.1"/>
    <property type="molecule type" value="Genomic_DNA"/>
</dbReference>
<comment type="caution">
    <text evidence="6">The sequence shown here is derived from an EMBL/GenBank/DDBJ whole genome shotgun (WGS) entry which is preliminary data.</text>
</comment>
<proteinExistence type="predicted"/>
<dbReference type="PANTHER" id="PTHR47506">
    <property type="entry name" value="TRANSCRIPTIONAL REGULATORY PROTEIN"/>
    <property type="match status" value="1"/>
</dbReference>
<gene>
    <name evidence="6" type="ORF">N5I14_03760</name>
</gene>
<dbReference type="Gene3D" id="1.10.357.10">
    <property type="entry name" value="Tetracycline Repressor, domain 2"/>
    <property type="match status" value="1"/>
</dbReference>
<dbReference type="InterPro" id="IPR009057">
    <property type="entry name" value="Homeodomain-like_sf"/>
</dbReference>
<dbReference type="Proteomes" id="UP001160882">
    <property type="component" value="Unassembled WGS sequence"/>
</dbReference>
<reference evidence="6" key="1">
    <citation type="submission" date="2022-09" db="EMBL/GenBank/DDBJ databases">
        <title>Intensive care unit water sources are persistently colonized with multi-drug resistant bacteria and are the site of extensive horizontal gene transfer of antibiotic resistance genes.</title>
        <authorList>
            <person name="Diorio-Toth L."/>
        </authorList>
    </citation>
    <scope>NUCLEOTIDE SEQUENCE</scope>
    <source>
        <strain evidence="6">GD03782</strain>
    </source>
</reference>
<evidence type="ECO:0000313" key="7">
    <source>
        <dbReference type="Proteomes" id="UP001160882"/>
    </source>
</evidence>
<dbReference type="AlphaFoldDB" id="A0AA42RSZ7"/>
<dbReference type="GO" id="GO:0003677">
    <property type="term" value="F:DNA binding"/>
    <property type="evidence" value="ECO:0007669"/>
    <property type="project" value="UniProtKB-UniRule"/>
</dbReference>
<protein>
    <submittedName>
        <fullName evidence="6">TetR/AcrR family transcriptional regulator</fullName>
    </submittedName>
</protein>
<dbReference type="Pfam" id="PF00440">
    <property type="entry name" value="TetR_N"/>
    <property type="match status" value="1"/>
</dbReference>
<dbReference type="Pfam" id="PF16925">
    <property type="entry name" value="TetR_C_13"/>
    <property type="match status" value="1"/>
</dbReference>
<organism evidence="6 7">
    <name type="scientific">Pseudomonas mosselii</name>
    <dbReference type="NCBI Taxonomy" id="78327"/>
    <lineage>
        <taxon>Bacteria</taxon>
        <taxon>Pseudomonadati</taxon>
        <taxon>Pseudomonadota</taxon>
        <taxon>Gammaproteobacteria</taxon>
        <taxon>Pseudomonadales</taxon>
        <taxon>Pseudomonadaceae</taxon>
        <taxon>Pseudomonas</taxon>
    </lineage>
</organism>
<dbReference type="Gene3D" id="1.10.10.60">
    <property type="entry name" value="Homeodomain-like"/>
    <property type="match status" value="1"/>
</dbReference>
<accession>A0AA42RSZ7</accession>
<evidence type="ECO:0000256" key="3">
    <source>
        <dbReference type="ARBA" id="ARBA00023163"/>
    </source>
</evidence>
<dbReference type="InterPro" id="IPR036271">
    <property type="entry name" value="Tet_transcr_reg_TetR-rel_C_sf"/>
</dbReference>
<dbReference type="InterPro" id="IPR001647">
    <property type="entry name" value="HTH_TetR"/>
</dbReference>
<dbReference type="PROSITE" id="PS01081">
    <property type="entry name" value="HTH_TETR_1"/>
    <property type="match status" value="1"/>
</dbReference>
<feature type="domain" description="HTH tetR-type" evidence="5">
    <location>
        <begin position="7"/>
        <end position="67"/>
    </location>
</feature>
<keyword evidence="1" id="KW-0805">Transcription regulation</keyword>
<dbReference type="SUPFAM" id="SSF46689">
    <property type="entry name" value="Homeodomain-like"/>
    <property type="match status" value="1"/>
</dbReference>
<keyword evidence="2 4" id="KW-0238">DNA-binding</keyword>
<keyword evidence="3" id="KW-0804">Transcription</keyword>
<dbReference type="InterPro" id="IPR023772">
    <property type="entry name" value="DNA-bd_HTH_TetR-type_CS"/>
</dbReference>
<dbReference type="SUPFAM" id="SSF48498">
    <property type="entry name" value="Tetracyclin repressor-like, C-terminal domain"/>
    <property type="match status" value="1"/>
</dbReference>
<feature type="DNA-binding region" description="H-T-H motif" evidence="4">
    <location>
        <begin position="30"/>
        <end position="49"/>
    </location>
</feature>
<name>A0AA42RSZ7_9PSED</name>
<dbReference type="InterPro" id="IPR011075">
    <property type="entry name" value="TetR_C"/>
</dbReference>
<evidence type="ECO:0000256" key="1">
    <source>
        <dbReference type="ARBA" id="ARBA00023015"/>
    </source>
</evidence>
<dbReference type="PANTHER" id="PTHR47506:SF1">
    <property type="entry name" value="HTH-TYPE TRANSCRIPTIONAL REGULATOR YJDC"/>
    <property type="match status" value="1"/>
</dbReference>
<evidence type="ECO:0000313" key="6">
    <source>
        <dbReference type="EMBL" id="MDH1629359.1"/>
    </source>
</evidence>
<dbReference type="RefSeq" id="WP_280080427.1">
    <property type="nucleotide sequence ID" value="NZ_JAOCGG010000004.1"/>
</dbReference>
<evidence type="ECO:0000256" key="4">
    <source>
        <dbReference type="PROSITE-ProRule" id="PRU00335"/>
    </source>
</evidence>
<evidence type="ECO:0000259" key="5">
    <source>
        <dbReference type="PROSITE" id="PS50977"/>
    </source>
</evidence>
<dbReference type="PRINTS" id="PR00455">
    <property type="entry name" value="HTHTETR"/>
</dbReference>
<sequence>MAGRPREFDKQQALRKAMRLFWEHGYEGTSMSALVSALGIASARIYAAFGSKQQLFEEAVALYESAEGGFADRALALPDIHQALAHMFEDAISTYTRVDEPRGCLVVSAASGVAPDNLAVQQWLSGHRRQRTESIIERLRQARDQGQLPADTQVEALGHFYATFLHGISVQARDGVPACDLSEAGRQALTLLPNSQVSHVSL</sequence>
<dbReference type="PROSITE" id="PS50977">
    <property type="entry name" value="HTH_TETR_2"/>
    <property type="match status" value="1"/>
</dbReference>
<evidence type="ECO:0000256" key="2">
    <source>
        <dbReference type="ARBA" id="ARBA00023125"/>
    </source>
</evidence>